<organism evidence="1 2">
    <name type="scientific">Ceratodon purpureus</name>
    <name type="common">Fire moss</name>
    <name type="synonym">Dicranum purpureum</name>
    <dbReference type="NCBI Taxonomy" id="3225"/>
    <lineage>
        <taxon>Eukaryota</taxon>
        <taxon>Viridiplantae</taxon>
        <taxon>Streptophyta</taxon>
        <taxon>Embryophyta</taxon>
        <taxon>Bryophyta</taxon>
        <taxon>Bryophytina</taxon>
        <taxon>Bryopsida</taxon>
        <taxon>Dicranidae</taxon>
        <taxon>Pseudoditrichales</taxon>
        <taxon>Ditrichaceae</taxon>
        <taxon>Ceratodon</taxon>
    </lineage>
</organism>
<protein>
    <submittedName>
        <fullName evidence="1">Uncharacterized protein</fullName>
    </submittedName>
</protein>
<comment type="caution">
    <text evidence="1">The sequence shown here is derived from an EMBL/GenBank/DDBJ whole genome shotgun (WGS) entry which is preliminary data.</text>
</comment>
<gene>
    <name evidence="1" type="ORF">KC19_VG129000</name>
</gene>
<sequence length="122" mass="14222">MTARVVELHVSRSQVTFDIIPRASLRKKEYWPVTKATVPWFHQEHGLNERGYVPGIQFGEEGCMPKIIASEEDCLRRWGMKTNGGFEFTRRGWSESPWMSHRIEKIYRATHQRPLPPTGLRG</sequence>
<proteinExistence type="predicted"/>
<name>A0A8T0HPH8_CERPU</name>
<dbReference type="Proteomes" id="UP000822688">
    <property type="component" value="Chromosome V"/>
</dbReference>
<accession>A0A8T0HPH8</accession>
<keyword evidence="2" id="KW-1185">Reference proteome</keyword>
<reference evidence="1" key="1">
    <citation type="submission" date="2020-06" db="EMBL/GenBank/DDBJ databases">
        <title>WGS assembly of Ceratodon purpureus strain R40.</title>
        <authorList>
            <person name="Carey S.B."/>
            <person name="Jenkins J."/>
            <person name="Shu S."/>
            <person name="Lovell J.T."/>
            <person name="Sreedasyam A."/>
            <person name="Maumus F."/>
            <person name="Tiley G.P."/>
            <person name="Fernandez-Pozo N."/>
            <person name="Barry K."/>
            <person name="Chen C."/>
            <person name="Wang M."/>
            <person name="Lipzen A."/>
            <person name="Daum C."/>
            <person name="Saski C.A."/>
            <person name="Payton A.C."/>
            <person name="Mcbreen J.C."/>
            <person name="Conrad R.E."/>
            <person name="Kollar L.M."/>
            <person name="Olsson S."/>
            <person name="Huttunen S."/>
            <person name="Landis J.B."/>
            <person name="Wickett N.J."/>
            <person name="Johnson M.G."/>
            <person name="Rensing S.A."/>
            <person name="Grimwood J."/>
            <person name="Schmutz J."/>
            <person name="Mcdaniel S.F."/>
        </authorList>
    </citation>
    <scope>NUCLEOTIDE SEQUENCE</scope>
    <source>
        <strain evidence="1">R40</strain>
    </source>
</reference>
<evidence type="ECO:0000313" key="2">
    <source>
        <dbReference type="Proteomes" id="UP000822688"/>
    </source>
</evidence>
<dbReference type="AlphaFoldDB" id="A0A8T0HPH8"/>
<dbReference type="EMBL" id="CM026426">
    <property type="protein sequence ID" value="KAG0572840.1"/>
    <property type="molecule type" value="Genomic_DNA"/>
</dbReference>
<evidence type="ECO:0000313" key="1">
    <source>
        <dbReference type="EMBL" id="KAG0572840.1"/>
    </source>
</evidence>